<organism evidence="2 3">
    <name type="scientific">Zophobas morio</name>
    <dbReference type="NCBI Taxonomy" id="2755281"/>
    <lineage>
        <taxon>Eukaryota</taxon>
        <taxon>Metazoa</taxon>
        <taxon>Ecdysozoa</taxon>
        <taxon>Arthropoda</taxon>
        <taxon>Hexapoda</taxon>
        <taxon>Insecta</taxon>
        <taxon>Pterygota</taxon>
        <taxon>Neoptera</taxon>
        <taxon>Endopterygota</taxon>
        <taxon>Coleoptera</taxon>
        <taxon>Polyphaga</taxon>
        <taxon>Cucujiformia</taxon>
        <taxon>Tenebrionidae</taxon>
        <taxon>Zophobas</taxon>
    </lineage>
</organism>
<dbReference type="EMBL" id="JALNTZ010000010">
    <property type="protein sequence ID" value="KAJ3639825.1"/>
    <property type="molecule type" value="Genomic_DNA"/>
</dbReference>
<evidence type="ECO:0000313" key="2">
    <source>
        <dbReference type="EMBL" id="KAJ3639825.1"/>
    </source>
</evidence>
<accession>A0AA38HL12</accession>
<keyword evidence="3" id="KW-1185">Reference proteome</keyword>
<comment type="caution">
    <text evidence="2">The sequence shown here is derived from an EMBL/GenBank/DDBJ whole genome shotgun (WGS) entry which is preliminary data.</text>
</comment>
<dbReference type="Proteomes" id="UP001168821">
    <property type="component" value="Unassembled WGS sequence"/>
</dbReference>
<dbReference type="AlphaFoldDB" id="A0AA38HL12"/>
<feature type="region of interest" description="Disordered" evidence="1">
    <location>
        <begin position="51"/>
        <end position="85"/>
    </location>
</feature>
<name>A0AA38HL12_9CUCU</name>
<sequence length="104" mass="11934">MSYFLGPKQTRSEYIKLLVLRKNLTKVCNSINKEIMQTDVEWMNLTTLSKTLEKTEKPETSPDSVFEGKPHEVPDEKHQAGLPKLDLNPAVVIKQDIDEEFDSD</sequence>
<gene>
    <name evidence="2" type="ORF">Zmor_003161</name>
</gene>
<proteinExistence type="predicted"/>
<evidence type="ECO:0000256" key="1">
    <source>
        <dbReference type="SAM" id="MobiDB-lite"/>
    </source>
</evidence>
<evidence type="ECO:0000313" key="3">
    <source>
        <dbReference type="Proteomes" id="UP001168821"/>
    </source>
</evidence>
<reference evidence="2" key="1">
    <citation type="journal article" date="2023" name="G3 (Bethesda)">
        <title>Whole genome assemblies of Zophobas morio and Tenebrio molitor.</title>
        <authorList>
            <person name="Kaur S."/>
            <person name="Stinson S.A."/>
            <person name="diCenzo G.C."/>
        </authorList>
    </citation>
    <scope>NUCLEOTIDE SEQUENCE</scope>
    <source>
        <strain evidence="2">QUZm001</strain>
    </source>
</reference>
<protein>
    <submittedName>
        <fullName evidence="2">Uncharacterized protein</fullName>
    </submittedName>
</protein>
<feature type="compositionally biased region" description="Basic and acidic residues" evidence="1">
    <location>
        <begin position="51"/>
        <end position="79"/>
    </location>
</feature>